<evidence type="ECO:0000256" key="2">
    <source>
        <dbReference type="SAM" id="Coils"/>
    </source>
</evidence>
<dbReference type="SMART" id="SM00028">
    <property type="entry name" value="TPR"/>
    <property type="match status" value="4"/>
</dbReference>
<dbReference type="EMBL" id="JAHXCT010000002">
    <property type="protein sequence ID" value="MBW4768762.1"/>
    <property type="molecule type" value="Genomic_DNA"/>
</dbReference>
<proteinExistence type="predicted"/>
<protein>
    <recommendedName>
        <fullName evidence="6">Tetratricopeptide repeat protein</fullName>
    </recommendedName>
</protein>
<dbReference type="Proteomes" id="UP000788426">
    <property type="component" value="Unassembled WGS sequence"/>
</dbReference>
<evidence type="ECO:0000313" key="4">
    <source>
        <dbReference type="EMBL" id="MBW4768762.1"/>
    </source>
</evidence>
<keyword evidence="1" id="KW-0802">TPR repeat</keyword>
<dbReference type="PROSITE" id="PS50005">
    <property type="entry name" value="TPR"/>
    <property type="match status" value="1"/>
</dbReference>
<dbReference type="InterPro" id="IPR019734">
    <property type="entry name" value="TPR_rpt"/>
</dbReference>
<feature type="compositionally biased region" description="Basic and acidic residues" evidence="3">
    <location>
        <begin position="1072"/>
        <end position="1086"/>
    </location>
</feature>
<feature type="compositionally biased region" description="Low complexity" evidence="3">
    <location>
        <begin position="969"/>
        <end position="981"/>
    </location>
</feature>
<keyword evidence="2" id="KW-0175">Coiled coil</keyword>
<organism evidence="4 5">
    <name type="scientific">Hoylesella nanceiensis</name>
    <dbReference type="NCBI Taxonomy" id="425941"/>
    <lineage>
        <taxon>Bacteria</taxon>
        <taxon>Pseudomonadati</taxon>
        <taxon>Bacteroidota</taxon>
        <taxon>Bacteroidia</taxon>
        <taxon>Bacteroidales</taxon>
        <taxon>Prevotellaceae</taxon>
        <taxon>Hoylesella</taxon>
    </lineage>
</organism>
<name>A0ABS6YB11_9BACT</name>
<dbReference type="Pfam" id="PF13181">
    <property type="entry name" value="TPR_8"/>
    <property type="match status" value="3"/>
</dbReference>
<comment type="caution">
    <text evidence="4">The sequence shown here is derived from an EMBL/GenBank/DDBJ whole genome shotgun (WGS) entry which is preliminary data.</text>
</comment>
<reference evidence="4 5" key="1">
    <citation type="submission" date="2021-07" db="EMBL/GenBank/DDBJ databases">
        <title>Genomic diversity and antimicrobial resistance of Prevotella spp. isolated from chronic lung disease airways.</title>
        <authorList>
            <person name="Webb K.A."/>
            <person name="Olagoke O.S."/>
            <person name="Baird T."/>
            <person name="Neill J."/>
            <person name="Pham A."/>
            <person name="Wells T.J."/>
            <person name="Ramsay K.A."/>
            <person name="Bell S.C."/>
            <person name="Sarovich D.S."/>
            <person name="Price E.P."/>
        </authorList>
    </citation>
    <scope>NUCLEOTIDE SEQUENCE [LARGE SCALE GENOMIC DNA]</scope>
    <source>
        <strain evidence="4 5">SCHI0011.S.12</strain>
    </source>
</reference>
<evidence type="ECO:0000256" key="3">
    <source>
        <dbReference type="SAM" id="MobiDB-lite"/>
    </source>
</evidence>
<keyword evidence="5" id="KW-1185">Reference proteome</keyword>
<feature type="region of interest" description="Disordered" evidence="3">
    <location>
        <begin position="965"/>
        <end position="1086"/>
    </location>
</feature>
<feature type="repeat" description="TPR" evidence="1">
    <location>
        <begin position="235"/>
        <end position="268"/>
    </location>
</feature>
<feature type="compositionally biased region" description="Basic and acidic residues" evidence="3">
    <location>
        <begin position="924"/>
        <end position="939"/>
    </location>
</feature>
<gene>
    <name evidence="4" type="ORF">KZO38_03165</name>
</gene>
<accession>A0ABS6YB11</accession>
<evidence type="ECO:0000256" key="1">
    <source>
        <dbReference type="PROSITE-ProRule" id="PRU00339"/>
    </source>
</evidence>
<evidence type="ECO:0008006" key="6">
    <source>
        <dbReference type="Google" id="ProtNLM"/>
    </source>
</evidence>
<feature type="region of interest" description="Disordered" evidence="3">
    <location>
        <begin position="924"/>
        <end position="947"/>
    </location>
</feature>
<feature type="coiled-coil region" evidence="2">
    <location>
        <begin position="424"/>
        <end position="453"/>
    </location>
</feature>
<evidence type="ECO:0000313" key="5">
    <source>
        <dbReference type="Proteomes" id="UP000788426"/>
    </source>
</evidence>
<feature type="compositionally biased region" description="Low complexity" evidence="3">
    <location>
        <begin position="1005"/>
        <end position="1040"/>
    </location>
</feature>
<sequence>MLIVLLTTIACSSHKNTASSRWWQGFNTRYNVYYNGKLAYIDGALEKEKSNKDNFTELLPLYTVANKQSKNLGSGSFDRAIEKSKKAIKLHSITKRPEWTKQRRKTEKDIEWLSRKEYNPFIWKAWLLMGRSQFHKGEFDEAAATFSYMSRLYKTQPAIYGRARAWLAKCYIEQGWLYDAEDVIRNMQRDSIHWRAQKEWNYTFADYYIHTKDYQKAVVYLRKVIQQEMRKKQKAREWFLMGQLQELLGNNNEAYKAYQHVVRLNPPYETEFNARIAMTEVLADKQSAKMAGKLRRMALSDKNKDYKDRIYYALGNIYLLQKDSLKAISSYERGRKESTRNGVEKGVLLLKLGDIYWNKEQYDKAKSCYGEAIGLIDKEREDYPELSKRSTILDKLVPFTNEIALQDSLQTLALMPESARNAAIDRVITALKKKEKEEKSKEQEDYARNIQRENGGFDVDDGRDIISNNNANDSKQWYFYNQQVVNQGKAAFEKLWGRRENTDNWQRSNKTVVGTNTNKQNVVGQENNDTTDVIDMDSPTDSVPNMSDSNDPHKRSYYLAQIPFTPEQLKESNDKLSNALYQSAVIFKDELDNLRLSERNFMRLETQFPGNSHEAEAYYHLYLLYSRYKNTAKANHYLALLKDKYPKNELTNILTDPYFVQDAQNGKHFEDSLYAETYEAFKANDIYKVRNNLAISTKRFPKGANRDKFLFIGALGKLNNGEPKECLEDLENIVTNFPNSKLNHLAGNIINGVKAGRKLQGGKFDMSKMWNQRSEVLNNTDSTAVKSFTNDTNIPFMVLMVYNPDSIDKNKLLYAIAKYNFTGFPVRSFDIDTQSSPNGEEMQIGGFNNFDEALLYARKIRQQRDIIRLLSKAHIYVISNKNAELLHSGLGYEAYEKFYNKHFSAAKLPPITLLNEPSSITTAKELDNNKTEEAPKESIDNGATVIPLEPELVAPKAETIIPLEEIKEQTSQQGTQQGSTTVIIEDEKPQPKASTNNDTKKETKATPAPTTKGKQPQKTATKQPTTTKPTTKTPQQQPKKLPAKEETTTTRTGIYFGDGFGEPASTTPTQNKQEKKDTQKKDEKKTKRFDLEDDYYELEGF</sequence>